<reference evidence="1 2" key="1">
    <citation type="submission" date="2014-04" db="EMBL/GenBank/DDBJ databases">
        <title>Characterization and application of a salt tolerant electro-active bacterium.</title>
        <authorList>
            <person name="Yang L."/>
            <person name="Wei S."/>
            <person name="Tay Q.X.M."/>
        </authorList>
    </citation>
    <scope>NUCLEOTIDE SEQUENCE [LARGE SCALE GENOMIC DNA]</scope>
    <source>
        <strain evidence="1 2">LY1</strain>
    </source>
</reference>
<evidence type="ECO:0000313" key="1">
    <source>
        <dbReference type="EMBL" id="KEO74673.1"/>
    </source>
</evidence>
<keyword evidence="2" id="KW-1185">Reference proteome</keyword>
<dbReference type="PANTHER" id="PTHR33639:SF2">
    <property type="entry name" value="DUF393 DOMAIN-CONTAINING PROTEIN"/>
    <property type="match status" value="1"/>
</dbReference>
<sequence>MSEEKAVILFDGVCNLCNTSVDFIIRKDKKEYFKFGALQQSGDLLKKYNIDPAYMNSLVLIEKDQVYYKSEAALKIARRLNGAWPLLYPFILLPDLMRDPIYNLIADNRYRWFGKGNSCRLPTPEEAKRFI</sequence>
<dbReference type="STRING" id="1048983.EL17_03070"/>
<accession>A0A074L4B3</accession>
<protein>
    <recommendedName>
        <fullName evidence="3">Thiol-disulfide oxidoreductase</fullName>
    </recommendedName>
</protein>
<comment type="caution">
    <text evidence="1">The sequence shown here is derived from an EMBL/GenBank/DDBJ whole genome shotgun (WGS) entry which is preliminary data.</text>
</comment>
<evidence type="ECO:0000313" key="2">
    <source>
        <dbReference type="Proteomes" id="UP000027821"/>
    </source>
</evidence>
<dbReference type="PANTHER" id="PTHR33639">
    <property type="entry name" value="THIOL-DISULFIDE OXIDOREDUCTASE DCC"/>
    <property type="match status" value="1"/>
</dbReference>
<dbReference type="InterPro" id="IPR052927">
    <property type="entry name" value="DCC_oxidoreductase"/>
</dbReference>
<organism evidence="1 2">
    <name type="scientific">Anditalea andensis</name>
    <dbReference type="NCBI Taxonomy" id="1048983"/>
    <lineage>
        <taxon>Bacteria</taxon>
        <taxon>Pseudomonadati</taxon>
        <taxon>Bacteroidota</taxon>
        <taxon>Cytophagia</taxon>
        <taxon>Cytophagales</taxon>
        <taxon>Cytophagaceae</taxon>
        <taxon>Anditalea</taxon>
    </lineage>
</organism>
<dbReference type="EMBL" id="JMIH01000014">
    <property type="protein sequence ID" value="KEO74673.1"/>
    <property type="molecule type" value="Genomic_DNA"/>
</dbReference>
<dbReference type="RefSeq" id="WP_035070743.1">
    <property type="nucleotide sequence ID" value="NZ_JMIH01000014.1"/>
</dbReference>
<dbReference type="Pfam" id="PF04134">
    <property type="entry name" value="DCC1-like"/>
    <property type="match status" value="1"/>
</dbReference>
<proteinExistence type="predicted"/>
<dbReference type="eggNOG" id="COG3011">
    <property type="taxonomic scope" value="Bacteria"/>
</dbReference>
<dbReference type="InterPro" id="IPR007263">
    <property type="entry name" value="DCC1-like"/>
</dbReference>
<dbReference type="Proteomes" id="UP000027821">
    <property type="component" value="Unassembled WGS sequence"/>
</dbReference>
<dbReference type="GO" id="GO:0015035">
    <property type="term" value="F:protein-disulfide reductase activity"/>
    <property type="evidence" value="ECO:0007669"/>
    <property type="project" value="InterPro"/>
</dbReference>
<name>A0A074L4B3_9BACT</name>
<evidence type="ECO:0008006" key="3">
    <source>
        <dbReference type="Google" id="ProtNLM"/>
    </source>
</evidence>
<dbReference type="AlphaFoldDB" id="A0A074L4B3"/>
<dbReference type="OrthoDB" id="9785438at2"/>
<gene>
    <name evidence="1" type="ORF">EL17_03070</name>
</gene>